<dbReference type="AlphaFoldDB" id="A0A9D6V5H1"/>
<reference evidence="6" key="1">
    <citation type="submission" date="2020-07" db="EMBL/GenBank/DDBJ databases">
        <title>Huge and variable diversity of episymbiotic CPR bacteria and DPANN archaea in groundwater ecosystems.</title>
        <authorList>
            <person name="He C.Y."/>
            <person name="Keren R."/>
            <person name="Whittaker M."/>
            <person name="Farag I.F."/>
            <person name="Doudna J."/>
            <person name="Cate J.H.D."/>
            <person name="Banfield J.F."/>
        </authorList>
    </citation>
    <scope>NUCLEOTIDE SEQUENCE</scope>
    <source>
        <strain evidence="6">NC_groundwater_1664_Pr3_B-0.1um_52_9</strain>
    </source>
</reference>
<keyword evidence="2" id="KW-0731">Sigma factor</keyword>
<evidence type="ECO:0000313" key="7">
    <source>
        <dbReference type="Proteomes" id="UP000807825"/>
    </source>
</evidence>
<keyword evidence="3" id="KW-0238">DNA-binding</keyword>
<dbReference type="PROSITE" id="PS50943">
    <property type="entry name" value="HTH_CROC1"/>
    <property type="match status" value="1"/>
</dbReference>
<sequence length="237" mass="27452">MSDQSATFEDVIAVPPTDATISLVQGVLAGQKEAEARFYEIFLPVVRRVIGKWNAAYCRSQGRIPVDEDDESQGILIRLIYGGRMRSDKEGRESPLWKWLHYDGPRRKSLYRYVQWNAHFYLRDVNRKNNPINPLAPGWSNPSDPTEDHVLNVQNQLTDEERWQLRRCIRKCWERLNPSHREVLEMVGLMGLTQTETALKLGVAESTISRWLRDAASRLETCLRENCPEELLPFASR</sequence>
<comment type="caution">
    <text evidence="6">The sequence shown here is derived from an EMBL/GenBank/DDBJ whole genome shotgun (WGS) entry which is preliminary data.</text>
</comment>
<evidence type="ECO:0000256" key="1">
    <source>
        <dbReference type="ARBA" id="ARBA00023015"/>
    </source>
</evidence>
<gene>
    <name evidence="6" type="ORF">HY912_22290</name>
</gene>
<dbReference type="Pfam" id="PF08281">
    <property type="entry name" value="Sigma70_r4_2"/>
    <property type="match status" value="1"/>
</dbReference>
<dbReference type="Proteomes" id="UP000807825">
    <property type="component" value="Unassembled WGS sequence"/>
</dbReference>
<evidence type="ECO:0000256" key="4">
    <source>
        <dbReference type="ARBA" id="ARBA00023163"/>
    </source>
</evidence>
<dbReference type="InterPro" id="IPR001387">
    <property type="entry name" value="Cro/C1-type_HTH"/>
</dbReference>
<dbReference type="GO" id="GO:0003677">
    <property type="term" value="F:DNA binding"/>
    <property type="evidence" value="ECO:0007669"/>
    <property type="project" value="UniProtKB-KW"/>
</dbReference>
<evidence type="ECO:0000313" key="6">
    <source>
        <dbReference type="EMBL" id="MBI5252233.1"/>
    </source>
</evidence>
<dbReference type="PANTHER" id="PTHR30385">
    <property type="entry name" value="SIGMA FACTOR F FLAGELLAR"/>
    <property type="match status" value="1"/>
</dbReference>
<dbReference type="NCBIfam" id="TIGR02937">
    <property type="entry name" value="sigma70-ECF"/>
    <property type="match status" value="1"/>
</dbReference>
<dbReference type="PANTHER" id="PTHR30385:SF7">
    <property type="entry name" value="RNA POLYMERASE SIGMA FACTOR FLIA"/>
    <property type="match status" value="1"/>
</dbReference>
<dbReference type="EMBL" id="JACRDE010000582">
    <property type="protein sequence ID" value="MBI5252233.1"/>
    <property type="molecule type" value="Genomic_DNA"/>
</dbReference>
<keyword evidence="1" id="KW-0805">Transcription regulation</keyword>
<organism evidence="6 7">
    <name type="scientific">Desulfomonile tiedjei</name>
    <dbReference type="NCBI Taxonomy" id="2358"/>
    <lineage>
        <taxon>Bacteria</taxon>
        <taxon>Pseudomonadati</taxon>
        <taxon>Thermodesulfobacteriota</taxon>
        <taxon>Desulfomonilia</taxon>
        <taxon>Desulfomonilales</taxon>
        <taxon>Desulfomonilaceae</taxon>
        <taxon>Desulfomonile</taxon>
    </lineage>
</organism>
<keyword evidence="4" id="KW-0804">Transcription</keyword>
<dbReference type="InterPro" id="IPR013249">
    <property type="entry name" value="RNA_pol_sigma70_r4_t2"/>
</dbReference>
<name>A0A9D6V5H1_9BACT</name>
<accession>A0A9D6V5H1</accession>
<evidence type="ECO:0000256" key="2">
    <source>
        <dbReference type="ARBA" id="ARBA00023082"/>
    </source>
</evidence>
<dbReference type="GO" id="GO:0016987">
    <property type="term" value="F:sigma factor activity"/>
    <property type="evidence" value="ECO:0007669"/>
    <property type="project" value="UniProtKB-KW"/>
</dbReference>
<evidence type="ECO:0000259" key="5">
    <source>
        <dbReference type="PROSITE" id="PS50943"/>
    </source>
</evidence>
<proteinExistence type="predicted"/>
<feature type="domain" description="HTH cro/C1-type" evidence="5">
    <location>
        <begin position="191"/>
        <end position="214"/>
    </location>
</feature>
<dbReference type="CDD" id="cd06171">
    <property type="entry name" value="Sigma70_r4"/>
    <property type="match status" value="1"/>
</dbReference>
<protein>
    <submittedName>
        <fullName evidence="6">Sigma-70 family RNA polymerase sigma factor</fullName>
    </submittedName>
</protein>
<dbReference type="SUPFAM" id="SSF88659">
    <property type="entry name" value="Sigma3 and sigma4 domains of RNA polymerase sigma factors"/>
    <property type="match status" value="1"/>
</dbReference>
<dbReference type="GO" id="GO:0006352">
    <property type="term" value="P:DNA-templated transcription initiation"/>
    <property type="evidence" value="ECO:0007669"/>
    <property type="project" value="InterPro"/>
</dbReference>
<dbReference type="Gene3D" id="1.10.10.10">
    <property type="entry name" value="Winged helix-like DNA-binding domain superfamily/Winged helix DNA-binding domain"/>
    <property type="match status" value="1"/>
</dbReference>
<dbReference type="InterPro" id="IPR014284">
    <property type="entry name" value="RNA_pol_sigma-70_dom"/>
</dbReference>
<dbReference type="InterPro" id="IPR013324">
    <property type="entry name" value="RNA_pol_sigma_r3/r4-like"/>
</dbReference>
<dbReference type="InterPro" id="IPR036388">
    <property type="entry name" value="WH-like_DNA-bd_sf"/>
</dbReference>
<evidence type="ECO:0000256" key="3">
    <source>
        <dbReference type="ARBA" id="ARBA00023125"/>
    </source>
</evidence>